<dbReference type="OrthoDB" id="2138648at2759"/>
<comment type="caution">
    <text evidence="2">The sequence shown here is derived from an EMBL/GenBank/DDBJ whole genome shotgun (WGS) entry which is preliminary data.</text>
</comment>
<feature type="region of interest" description="Disordered" evidence="1">
    <location>
        <begin position="71"/>
        <end position="95"/>
    </location>
</feature>
<proteinExistence type="predicted"/>
<keyword evidence="3" id="KW-1185">Reference proteome</keyword>
<organism evidence="2 3">
    <name type="scientific">Penicillium cf. viridicatum</name>
    <dbReference type="NCBI Taxonomy" id="2972119"/>
    <lineage>
        <taxon>Eukaryota</taxon>
        <taxon>Fungi</taxon>
        <taxon>Dikarya</taxon>
        <taxon>Ascomycota</taxon>
        <taxon>Pezizomycotina</taxon>
        <taxon>Eurotiomycetes</taxon>
        <taxon>Eurotiomycetidae</taxon>
        <taxon>Eurotiales</taxon>
        <taxon>Aspergillaceae</taxon>
        <taxon>Penicillium</taxon>
    </lineage>
</organism>
<dbReference type="Proteomes" id="UP001150942">
    <property type="component" value="Unassembled WGS sequence"/>
</dbReference>
<evidence type="ECO:0000256" key="1">
    <source>
        <dbReference type="SAM" id="MobiDB-lite"/>
    </source>
</evidence>
<evidence type="ECO:0000313" key="3">
    <source>
        <dbReference type="Proteomes" id="UP001150942"/>
    </source>
</evidence>
<protein>
    <submittedName>
        <fullName evidence="2">Uncharacterized protein</fullName>
    </submittedName>
</protein>
<evidence type="ECO:0000313" key="2">
    <source>
        <dbReference type="EMBL" id="KAJ5186853.1"/>
    </source>
</evidence>
<accession>A0A9W9IXF0</accession>
<sequence>SPKSDFAGDVPVKQRQEATYGWINLIALRAIFRSQRNHDYVSWGDTGQERQRYHRRLLRHKLTRQRVETIEDQASAQHEGVVSYPEAGPILARQP</sequence>
<dbReference type="AlphaFoldDB" id="A0A9W9IXF0"/>
<reference evidence="2" key="2">
    <citation type="journal article" date="2023" name="IMA Fungus">
        <title>Comparative genomic study of the Penicillium genus elucidates a diverse pangenome and 15 lateral gene transfer events.</title>
        <authorList>
            <person name="Petersen C."/>
            <person name="Sorensen T."/>
            <person name="Nielsen M.R."/>
            <person name="Sondergaard T.E."/>
            <person name="Sorensen J.L."/>
            <person name="Fitzpatrick D.A."/>
            <person name="Frisvad J.C."/>
            <person name="Nielsen K.L."/>
        </authorList>
    </citation>
    <scope>NUCLEOTIDE SEQUENCE</scope>
    <source>
        <strain evidence="2">IBT 20477</strain>
    </source>
</reference>
<feature type="non-terminal residue" evidence="2">
    <location>
        <position position="95"/>
    </location>
</feature>
<gene>
    <name evidence="2" type="ORF">N7449_009847</name>
</gene>
<reference evidence="2" key="1">
    <citation type="submission" date="2022-11" db="EMBL/GenBank/DDBJ databases">
        <authorList>
            <person name="Petersen C."/>
        </authorList>
    </citation>
    <scope>NUCLEOTIDE SEQUENCE</scope>
    <source>
        <strain evidence="2">IBT 20477</strain>
    </source>
</reference>
<name>A0A9W9IXF0_9EURO</name>
<dbReference type="EMBL" id="JAPQKQ010000007">
    <property type="protein sequence ID" value="KAJ5186853.1"/>
    <property type="molecule type" value="Genomic_DNA"/>
</dbReference>